<dbReference type="AlphaFoldDB" id="A0A2N3I5A1"/>
<protein>
    <submittedName>
        <fullName evidence="1">Uncharacterized protein</fullName>
    </submittedName>
</protein>
<gene>
    <name evidence="1" type="ORF">BZG02_00045</name>
</gene>
<organism evidence="1 2">
    <name type="scientific">Labilibaculum filiforme</name>
    <dbReference type="NCBI Taxonomy" id="1940526"/>
    <lineage>
        <taxon>Bacteria</taxon>
        <taxon>Pseudomonadati</taxon>
        <taxon>Bacteroidota</taxon>
        <taxon>Bacteroidia</taxon>
        <taxon>Marinilabiliales</taxon>
        <taxon>Marinifilaceae</taxon>
        <taxon>Labilibaculum</taxon>
    </lineage>
</organism>
<accession>A0A2N3I5A1</accession>
<comment type="caution">
    <text evidence="1">The sequence shown here is derived from an EMBL/GenBank/DDBJ whole genome shotgun (WGS) entry which is preliminary data.</text>
</comment>
<reference evidence="1 2" key="1">
    <citation type="journal article" date="2017" name="Front. Microbiol.">
        <title>Labilibaculum manganireducens gen. nov., sp. nov. and Labilibaculum filiforme sp. nov., Novel Bacteroidetes Isolated from Subsurface Sediments of the Baltic Sea.</title>
        <authorList>
            <person name="Vandieken V."/>
            <person name="Marshall I.P."/>
            <person name="Niemann H."/>
            <person name="Engelen B."/>
            <person name="Cypionka H."/>
        </authorList>
    </citation>
    <scope>NUCLEOTIDE SEQUENCE [LARGE SCALE GENOMIC DNA]</scope>
    <source>
        <strain evidence="1 2">59.16B</strain>
    </source>
</reference>
<evidence type="ECO:0000313" key="1">
    <source>
        <dbReference type="EMBL" id="PKQ65433.1"/>
    </source>
</evidence>
<dbReference type="EMBL" id="MVDD01000001">
    <property type="protein sequence ID" value="PKQ65433.1"/>
    <property type="molecule type" value="Genomic_DNA"/>
</dbReference>
<keyword evidence="2" id="KW-1185">Reference proteome</keyword>
<sequence length="96" mass="11635">MEVIYDSILNVHREEARDKFIRFPKKYSQDGDVAIKIVDLGIENNFYDFILDDMSIYCNKKEVKMLFVFGLKLVLKKLWMRKMIVNYEYQKIKKTK</sequence>
<proteinExistence type="predicted"/>
<dbReference type="Proteomes" id="UP000233535">
    <property type="component" value="Unassembled WGS sequence"/>
</dbReference>
<dbReference type="RefSeq" id="WP_101259366.1">
    <property type="nucleotide sequence ID" value="NZ_MVDD01000001.1"/>
</dbReference>
<evidence type="ECO:0000313" key="2">
    <source>
        <dbReference type="Proteomes" id="UP000233535"/>
    </source>
</evidence>
<name>A0A2N3I5A1_9BACT</name>